<dbReference type="Pfam" id="PF04134">
    <property type="entry name" value="DCC1-like"/>
    <property type="match status" value="1"/>
</dbReference>
<protein>
    <recommendedName>
        <fullName evidence="3">DUF393 domain-containing protein</fullName>
    </recommendedName>
</protein>
<dbReference type="GO" id="GO:0015035">
    <property type="term" value="F:protein-disulfide reductase activity"/>
    <property type="evidence" value="ECO:0007669"/>
    <property type="project" value="InterPro"/>
</dbReference>
<keyword evidence="2" id="KW-1185">Reference proteome</keyword>
<dbReference type="Proteomes" id="UP000004931">
    <property type="component" value="Unassembled WGS sequence"/>
</dbReference>
<gene>
    <name evidence="1" type="ORF">GP2143_17576</name>
</gene>
<dbReference type="STRING" id="247633.GP2143_17576"/>
<dbReference type="EMBL" id="AAVT01000001">
    <property type="protein sequence ID" value="EAW33089.1"/>
    <property type="molecule type" value="Genomic_DNA"/>
</dbReference>
<reference evidence="1 2" key="1">
    <citation type="journal article" date="2010" name="J. Bacteriol.">
        <title>Genome sequence of the oligotrophic marine Gammaproteobacterium HTCC2143, isolated from the Oregon Coast.</title>
        <authorList>
            <person name="Oh H.M."/>
            <person name="Kang I."/>
            <person name="Ferriera S."/>
            <person name="Giovannoni S.J."/>
            <person name="Cho J.C."/>
        </authorList>
    </citation>
    <scope>NUCLEOTIDE SEQUENCE [LARGE SCALE GENOMIC DNA]</scope>
    <source>
        <strain evidence="1 2">HTCC2143</strain>
    </source>
</reference>
<proteinExistence type="predicted"/>
<name>A0YAD5_9GAMM</name>
<dbReference type="OrthoDB" id="9180348at2"/>
<accession>A0YAD5</accession>
<evidence type="ECO:0008006" key="3">
    <source>
        <dbReference type="Google" id="ProtNLM"/>
    </source>
</evidence>
<organism evidence="1 2">
    <name type="scientific">marine gamma proteobacterium HTCC2143</name>
    <dbReference type="NCBI Taxonomy" id="247633"/>
    <lineage>
        <taxon>Bacteria</taxon>
        <taxon>Pseudomonadati</taxon>
        <taxon>Pseudomonadota</taxon>
        <taxon>Gammaproteobacteria</taxon>
        <taxon>Cellvibrionales</taxon>
        <taxon>Spongiibacteraceae</taxon>
        <taxon>BD1-7 clade</taxon>
    </lineage>
</organism>
<dbReference type="eggNOG" id="COG3011">
    <property type="taxonomic scope" value="Bacteria"/>
</dbReference>
<evidence type="ECO:0000313" key="2">
    <source>
        <dbReference type="Proteomes" id="UP000004931"/>
    </source>
</evidence>
<sequence>MHREKILLVYDQECPVCRAYCQIVKIRESVGDLVIVNARECSEVLNEITAAGLDLDQGMVLKMGKKLYYGSDALHALAVISSRSGALNRINYYLFKSERLSSLFYPPLRFCRNLLLKLLGKSSINNLMNS</sequence>
<dbReference type="AlphaFoldDB" id="A0YAD5"/>
<comment type="caution">
    <text evidence="1">The sequence shown here is derived from an EMBL/GenBank/DDBJ whole genome shotgun (WGS) entry which is preliminary data.</text>
</comment>
<evidence type="ECO:0000313" key="1">
    <source>
        <dbReference type="EMBL" id="EAW33089.1"/>
    </source>
</evidence>
<dbReference type="InterPro" id="IPR007263">
    <property type="entry name" value="DCC1-like"/>
</dbReference>